<keyword evidence="2 3" id="KW-0961">Cell wall biogenesis/degradation</keyword>
<dbReference type="HAMAP" id="MF_02071">
    <property type="entry name" value="RlpA"/>
    <property type="match status" value="1"/>
</dbReference>
<dbReference type="NCBIfam" id="TIGR00413">
    <property type="entry name" value="rlpA"/>
    <property type="match status" value="1"/>
</dbReference>
<feature type="region of interest" description="Disordered" evidence="5">
    <location>
        <begin position="54"/>
        <end position="114"/>
    </location>
</feature>
<dbReference type="CDD" id="cd22268">
    <property type="entry name" value="DPBB_RlpA-like"/>
    <property type="match status" value="1"/>
</dbReference>
<gene>
    <name evidence="3" type="primary">rlpA</name>
    <name evidence="7" type="ORF">HNP84_004854</name>
</gene>
<keyword evidence="7" id="KW-0449">Lipoprotein</keyword>
<dbReference type="RefSeq" id="WP_312925571.1">
    <property type="nucleotide sequence ID" value="NZ_BAABIX010000110.1"/>
</dbReference>
<evidence type="ECO:0000256" key="1">
    <source>
        <dbReference type="ARBA" id="ARBA00023239"/>
    </source>
</evidence>
<dbReference type="AlphaFoldDB" id="A0A840P625"/>
<dbReference type="EC" id="4.2.2.-" evidence="3"/>
<feature type="signal peptide" evidence="3">
    <location>
        <begin position="1"/>
        <end position="27"/>
    </location>
</feature>
<dbReference type="EMBL" id="JACHGN010000010">
    <property type="protein sequence ID" value="MBB5135118.1"/>
    <property type="molecule type" value="Genomic_DNA"/>
</dbReference>
<dbReference type="InterPro" id="IPR034718">
    <property type="entry name" value="RlpA"/>
</dbReference>
<dbReference type="PANTHER" id="PTHR34183:SF8">
    <property type="entry name" value="ENDOLYTIC PEPTIDOGLYCAN TRANSGLYCOSYLASE RLPA-RELATED"/>
    <property type="match status" value="1"/>
</dbReference>
<evidence type="ECO:0000256" key="3">
    <source>
        <dbReference type="HAMAP-Rule" id="MF_02071"/>
    </source>
</evidence>
<feature type="compositionally biased region" description="Basic residues" evidence="5">
    <location>
        <begin position="103"/>
        <end position="112"/>
    </location>
</feature>
<keyword evidence="1 3" id="KW-0456">Lyase</keyword>
<evidence type="ECO:0000256" key="2">
    <source>
        <dbReference type="ARBA" id="ARBA00023316"/>
    </source>
</evidence>
<dbReference type="GO" id="GO:0071555">
    <property type="term" value="P:cell wall organization"/>
    <property type="evidence" value="ECO:0007669"/>
    <property type="project" value="UniProtKB-KW"/>
</dbReference>
<dbReference type="InterPro" id="IPR036908">
    <property type="entry name" value="RlpA-like_sf"/>
</dbReference>
<evidence type="ECO:0000313" key="8">
    <source>
        <dbReference type="Proteomes" id="UP000578449"/>
    </source>
</evidence>
<dbReference type="Proteomes" id="UP000578449">
    <property type="component" value="Unassembled WGS sequence"/>
</dbReference>
<feature type="domain" description="RlpA-like protein double-psi beta-barrel" evidence="6">
    <location>
        <begin position="122"/>
        <end position="204"/>
    </location>
</feature>
<dbReference type="SUPFAM" id="SSF50685">
    <property type="entry name" value="Barwin-like endoglucanases"/>
    <property type="match status" value="1"/>
</dbReference>
<organism evidence="7 8">
    <name type="scientific">Thermocatellispora tengchongensis</name>
    <dbReference type="NCBI Taxonomy" id="1073253"/>
    <lineage>
        <taxon>Bacteria</taxon>
        <taxon>Bacillati</taxon>
        <taxon>Actinomycetota</taxon>
        <taxon>Actinomycetes</taxon>
        <taxon>Streptosporangiales</taxon>
        <taxon>Streptosporangiaceae</taxon>
        <taxon>Thermocatellispora</taxon>
    </lineage>
</organism>
<evidence type="ECO:0000259" key="6">
    <source>
        <dbReference type="Pfam" id="PF03330"/>
    </source>
</evidence>
<evidence type="ECO:0000313" key="7">
    <source>
        <dbReference type="EMBL" id="MBB5135118.1"/>
    </source>
</evidence>
<comment type="function">
    <text evidence="3">Lytic transglycosylase with a strong preference for naked glycan strands that lack stem peptides.</text>
</comment>
<feature type="compositionally biased region" description="Low complexity" evidence="5">
    <location>
        <begin position="79"/>
        <end position="88"/>
    </location>
</feature>
<proteinExistence type="inferred from homology"/>
<dbReference type="PROSITE" id="PS51318">
    <property type="entry name" value="TAT"/>
    <property type="match status" value="1"/>
</dbReference>
<dbReference type="Gene3D" id="2.40.40.10">
    <property type="entry name" value="RlpA-like domain"/>
    <property type="match status" value="1"/>
</dbReference>
<dbReference type="GO" id="GO:0000270">
    <property type="term" value="P:peptidoglycan metabolic process"/>
    <property type="evidence" value="ECO:0007669"/>
    <property type="project" value="UniProtKB-UniRule"/>
</dbReference>
<dbReference type="InterPro" id="IPR006311">
    <property type="entry name" value="TAT_signal"/>
</dbReference>
<feature type="chain" id="PRO_5033187940" description="Probable endolytic peptidoglycan transglycosylase RlpA" evidence="3">
    <location>
        <begin position="28"/>
        <end position="209"/>
    </location>
</feature>
<evidence type="ECO:0000256" key="5">
    <source>
        <dbReference type="SAM" id="MobiDB-lite"/>
    </source>
</evidence>
<dbReference type="GO" id="GO:0008932">
    <property type="term" value="F:lytic endotransglycosylase activity"/>
    <property type="evidence" value="ECO:0007669"/>
    <property type="project" value="UniProtKB-UniRule"/>
</dbReference>
<sequence precursor="true">MGQHSSRRTRRRVITATCAVAAVTAAAATWAVIARQEAPAPLARTAAHLPAAAPKLSPQTPAIPQTSAVTPTPEPTPTQSPTSTPTSEPEAKAEPKAAPKTTAKPKPKRKAAKVISSGSCGASFYDEPQMTASGERFNPDAMTAAHKSLPLGSRVRVINPSSGRAVTVRINDRGPYIGGRCLDLSRAAFAAIGDTGAGVMRVRYEVLAR</sequence>
<dbReference type="Pfam" id="PF03330">
    <property type="entry name" value="DPBB_1"/>
    <property type="match status" value="1"/>
</dbReference>
<feature type="compositionally biased region" description="Polar residues" evidence="5">
    <location>
        <begin position="59"/>
        <end position="69"/>
    </location>
</feature>
<evidence type="ECO:0000256" key="4">
    <source>
        <dbReference type="RuleBase" id="RU003495"/>
    </source>
</evidence>
<name>A0A840P625_9ACTN</name>
<comment type="similarity">
    <text evidence="3 4">Belongs to the RlpA family.</text>
</comment>
<keyword evidence="3" id="KW-0732">Signal</keyword>
<dbReference type="InterPro" id="IPR012997">
    <property type="entry name" value="RplA"/>
</dbReference>
<keyword evidence="8" id="KW-1185">Reference proteome</keyword>
<reference evidence="7 8" key="1">
    <citation type="submission" date="2020-08" db="EMBL/GenBank/DDBJ databases">
        <title>Genomic Encyclopedia of Type Strains, Phase IV (KMG-IV): sequencing the most valuable type-strain genomes for metagenomic binning, comparative biology and taxonomic classification.</title>
        <authorList>
            <person name="Goeker M."/>
        </authorList>
    </citation>
    <scope>NUCLEOTIDE SEQUENCE [LARGE SCALE GENOMIC DNA]</scope>
    <source>
        <strain evidence="7 8">DSM 45615</strain>
    </source>
</reference>
<protein>
    <recommendedName>
        <fullName evidence="3">Probable endolytic peptidoglycan transglycosylase RlpA</fullName>
        <ecNumber evidence="3">4.2.2.-</ecNumber>
    </recommendedName>
</protein>
<dbReference type="PANTHER" id="PTHR34183">
    <property type="entry name" value="ENDOLYTIC PEPTIDOGLYCAN TRANSGLYCOSYLASE RLPA"/>
    <property type="match status" value="1"/>
</dbReference>
<dbReference type="InterPro" id="IPR009009">
    <property type="entry name" value="RlpA-like_DPBB"/>
</dbReference>
<accession>A0A840P625</accession>
<comment type="caution">
    <text evidence="7">The sequence shown here is derived from an EMBL/GenBank/DDBJ whole genome shotgun (WGS) entry which is preliminary data.</text>
</comment>